<reference evidence="8" key="3">
    <citation type="submission" date="2025-09" db="UniProtKB">
        <authorList>
            <consortium name="Ensembl"/>
        </authorList>
    </citation>
    <scope>IDENTIFICATION</scope>
</reference>
<dbReference type="PRINTS" id="PR00722">
    <property type="entry name" value="CHYMOTRYPSIN"/>
</dbReference>
<dbReference type="PANTHER" id="PTHR24271">
    <property type="entry name" value="KALLIKREIN-RELATED"/>
    <property type="match status" value="1"/>
</dbReference>
<accession>A0A3Q1CV17</accession>
<evidence type="ECO:0000256" key="6">
    <source>
        <dbReference type="SAM" id="SignalP"/>
    </source>
</evidence>
<organism evidence="8 9">
    <name type="scientific">Amphiprion ocellaris</name>
    <name type="common">Clown anemonefish</name>
    <dbReference type="NCBI Taxonomy" id="80972"/>
    <lineage>
        <taxon>Eukaryota</taxon>
        <taxon>Metazoa</taxon>
        <taxon>Chordata</taxon>
        <taxon>Craniata</taxon>
        <taxon>Vertebrata</taxon>
        <taxon>Euteleostomi</taxon>
        <taxon>Actinopterygii</taxon>
        <taxon>Neopterygii</taxon>
        <taxon>Teleostei</taxon>
        <taxon>Neoteleostei</taxon>
        <taxon>Acanthomorphata</taxon>
        <taxon>Ovalentaria</taxon>
        <taxon>Pomacentridae</taxon>
        <taxon>Amphiprion</taxon>
    </lineage>
</organism>
<comment type="similarity">
    <text evidence="1">Belongs to the peptidase S1 family. Snake venom subfamily.</text>
</comment>
<dbReference type="FunFam" id="2.40.10.10:FF:000010">
    <property type="entry name" value="Kallikrein related peptidase 11"/>
    <property type="match status" value="1"/>
</dbReference>
<dbReference type="STRING" id="80972.ENSAOCP00000029623"/>
<evidence type="ECO:0000256" key="1">
    <source>
        <dbReference type="ARBA" id="ARBA00009228"/>
    </source>
</evidence>
<dbReference type="CDD" id="cd00190">
    <property type="entry name" value="Tryp_SPc"/>
    <property type="match status" value="1"/>
</dbReference>
<feature type="chain" id="PRO_5043601983" description="Peptidase S1 domain-containing protein" evidence="6">
    <location>
        <begin position="19"/>
        <end position="301"/>
    </location>
</feature>
<sequence length="301" mass="32631">MAVSFVLLLLFVFNGADGAHIVGGRDAASHSRPYMASLQIQGQHICGGALVREDFVVTAAHCRVRGTYTVVVGADSLTSNEPTKQEFRAARLIPHPQYDGHRNDIMLIQLNNRAQLTEAVQPISLKPGRVRADSRCLTAGWGTIDDNNTLPLRLQEVNVTTLSAQECRRRWGQVPITRRMVCGVGGRAFQGFCSGDSGGPLVCDGAAAGVVSFSGLRCGDPQTPDVYTRISSFREWITTVINNTCPEGKGSRETKKGIYSREAALCSPGLNKHLRRMRRQIMIMKNKGRLAYSNGGSAGGT</sequence>
<dbReference type="Proteomes" id="UP001501940">
    <property type="component" value="Chromosome 2"/>
</dbReference>
<dbReference type="GO" id="GO:0006508">
    <property type="term" value="P:proteolysis"/>
    <property type="evidence" value="ECO:0007669"/>
    <property type="project" value="UniProtKB-KW"/>
</dbReference>
<dbReference type="PROSITE" id="PS00134">
    <property type="entry name" value="TRYPSIN_HIS"/>
    <property type="match status" value="1"/>
</dbReference>
<keyword evidence="6" id="KW-0732">Signal</keyword>
<evidence type="ECO:0000313" key="9">
    <source>
        <dbReference type="Proteomes" id="UP001501940"/>
    </source>
</evidence>
<dbReference type="InterPro" id="IPR018114">
    <property type="entry name" value="TRYPSIN_HIS"/>
</dbReference>
<dbReference type="InterPro" id="IPR001314">
    <property type="entry name" value="Peptidase_S1A"/>
</dbReference>
<keyword evidence="4" id="KW-0720">Serine protease</keyword>
<dbReference type="OrthoDB" id="5597713at2759"/>
<dbReference type="OMA" id="SYRRWIQ"/>
<keyword evidence="3" id="KW-0378">Hydrolase</keyword>
<reference evidence="8" key="2">
    <citation type="submission" date="2025-08" db="UniProtKB">
        <authorList>
            <consortium name="Ensembl"/>
        </authorList>
    </citation>
    <scope>IDENTIFICATION</scope>
</reference>
<dbReference type="SUPFAM" id="SSF50494">
    <property type="entry name" value="Trypsin-like serine proteases"/>
    <property type="match status" value="1"/>
</dbReference>
<dbReference type="InterPro" id="IPR009003">
    <property type="entry name" value="Peptidase_S1_PA"/>
</dbReference>
<protein>
    <recommendedName>
        <fullName evidence="7">Peptidase S1 domain-containing protein</fullName>
    </recommendedName>
</protein>
<evidence type="ECO:0000256" key="2">
    <source>
        <dbReference type="ARBA" id="ARBA00022670"/>
    </source>
</evidence>
<evidence type="ECO:0000256" key="5">
    <source>
        <dbReference type="ARBA" id="ARBA00023157"/>
    </source>
</evidence>
<dbReference type="SMART" id="SM00020">
    <property type="entry name" value="Tryp_SPc"/>
    <property type="match status" value="1"/>
</dbReference>
<keyword evidence="5" id="KW-1015">Disulfide bond</keyword>
<dbReference type="Gene3D" id="2.40.10.10">
    <property type="entry name" value="Trypsin-like serine proteases"/>
    <property type="match status" value="2"/>
</dbReference>
<feature type="domain" description="Peptidase S1" evidence="7">
    <location>
        <begin position="21"/>
        <end position="242"/>
    </location>
</feature>
<evidence type="ECO:0000256" key="4">
    <source>
        <dbReference type="ARBA" id="ARBA00022825"/>
    </source>
</evidence>
<reference evidence="8 9" key="1">
    <citation type="submission" date="2022-01" db="EMBL/GenBank/DDBJ databases">
        <title>A chromosome-scale genome assembly of the false clownfish, Amphiprion ocellaris.</title>
        <authorList>
            <person name="Ryu T."/>
        </authorList>
    </citation>
    <scope>NUCLEOTIDE SEQUENCE [LARGE SCALE GENOMIC DNA]</scope>
</reference>
<dbReference type="AlphaFoldDB" id="A0A3Q1CV17"/>
<evidence type="ECO:0000256" key="3">
    <source>
        <dbReference type="ARBA" id="ARBA00022801"/>
    </source>
</evidence>
<proteinExistence type="inferred from homology"/>
<dbReference type="InterPro" id="IPR001254">
    <property type="entry name" value="Trypsin_dom"/>
</dbReference>
<dbReference type="PROSITE" id="PS50240">
    <property type="entry name" value="TRYPSIN_DOM"/>
    <property type="match status" value="1"/>
</dbReference>
<keyword evidence="2" id="KW-0645">Protease</keyword>
<dbReference type="PANTHER" id="PTHR24271:SF55">
    <property type="entry name" value="SERINE PROTEASE 57"/>
    <property type="match status" value="1"/>
</dbReference>
<evidence type="ECO:0000259" key="7">
    <source>
        <dbReference type="PROSITE" id="PS50240"/>
    </source>
</evidence>
<evidence type="ECO:0000313" key="8">
    <source>
        <dbReference type="Ensembl" id="ENSAOCP00000029623.2"/>
    </source>
</evidence>
<dbReference type="InterPro" id="IPR043504">
    <property type="entry name" value="Peptidase_S1_PA_chymotrypsin"/>
</dbReference>
<dbReference type="GeneTree" id="ENSGT00940000162161"/>
<name>A0A3Q1CV17_AMPOC</name>
<dbReference type="Ensembl" id="ENSAOCT00000023904.2">
    <property type="protein sequence ID" value="ENSAOCP00000029623.2"/>
    <property type="gene ID" value="ENSAOCG00000020019.2"/>
</dbReference>
<dbReference type="Pfam" id="PF00089">
    <property type="entry name" value="Trypsin"/>
    <property type="match status" value="1"/>
</dbReference>
<feature type="signal peptide" evidence="6">
    <location>
        <begin position="1"/>
        <end position="18"/>
    </location>
</feature>
<keyword evidence="9" id="KW-1185">Reference proteome</keyword>
<dbReference type="GO" id="GO:0004252">
    <property type="term" value="F:serine-type endopeptidase activity"/>
    <property type="evidence" value="ECO:0007669"/>
    <property type="project" value="InterPro"/>
</dbReference>